<dbReference type="GO" id="GO:0005829">
    <property type="term" value="C:cytosol"/>
    <property type="evidence" value="ECO:0007669"/>
    <property type="project" value="TreeGrafter"/>
</dbReference>
<dbReference type="Gene3D" id="3.40.50.2000">
    <property type="entry name" value="Glycogen Phosphorylase B"/>
    <property type="match status" value="2"/>
</dbReference>
<feature type="transmembrane region" description="Helical" evidence="3">
    <location>
        <begin position="6"/>
        <end position="24"/>
    </location>
</feature>
<dbReference type="InterPro" id="IPR051199">
    <property type="entry name" value="LPS_LOS_Heptosyltrfase"/>
</dbReference>
<gene>
    <name evidence="4" type="ORF">ESB04_02680</name>
</gene>
<evidence type="ECO:0000256" key="3">
    <source>
        <dbReference type="SAM" id="Phobius"/>
    </source>
</evidence>
<evidence type="ECO:0000313" key="4">
    <source>
        <dbReference type="EMBL" id="RXK52574.1"/>
    </source>
</evidence>
<proteinExistence type="predicted"/>
<comment type="caution">
    <text evidence="4">The sequence shown here is derived from an EMBL/GenBank/DDBJ whole genome shotgun (WGS) entry which is preliminary data.</text>
</comment>
<keyword evidence="2" id="KW-0808">Transferase</keyword>
<reference evidence="4 5" key="1">
    <citation type="submission" date="2019-01" db="EMBL/GenBank/DDBJ databases">
        <title>Cytophagaceae bacterium strain CAR-16.</title>
        <authorList>
            <person name="Chen W.-M."/>
        </authorList>
    </citation>
    <scope>NUCLEOTIDE SEQUENCE [LARGE SCALE GENOMIC DNA]</scope>
    <source>
        <strain evidence="4 5">CAR-16</strain>
    </source>
</reference>
<dbReference type="SUPFAM" id="SSF53756">
    <property type="entry name" value="UDP-Glycosyltransferase/glycogen phosphorylase"/>
    <property type="match status" value="1"/>
</dbReference>
<dbReference type="OrthoDB" id="642366at2"/>
<evidence type="ECO:0008006" key="6">
    <source>
        <dbReference type="Google" id="ProtNLM"/>
    </source>
</evidence>
<organism evidence="4 5">
    <name type="scientific">Aquirufa rosea</name>
    <dbReference type="NCBI Taxonomy" id="2509241"/>
    <lineage>
        <taxon>Bacteria</taxon>
        <taxon>Pseudomonadati</taxon>
        <taxon>Bacteroidota</taxon>
        <taxon>Cytophagia</taxon>
        <taxon>Cytophagales</taxon>
        <taxon>Flectobacillaceae</taxon>
        <taxon>Aquirufa</taxon>
    </lineage>
</organism>
<sequence>MLHRMTYVIGSLAYFISLNFRILFKRLIEPQAVHIGILMDGDLGDMVASEPIVGALHQKYGKVALYWITEKKYFPVFSEHPQITEMVDEYNLLVARFLLCWNPFSKFYFLQLSDFRIEPEFQIPLKNEKADAFGIQLNNYYHQFNLLEIASQLADLGIISGQPHLYVDSQALQCTLPATYWVVHCKSNAGLRDWKDEHWIKLIQEAIATWGVHVVEIGMKNPLPFTHPNFTSLVGKCDIMETMKIIKGASFFIGLDSGPTHMANAFQIPGLVICGEFTYFKKYMSYSGFYQEAKHSRVLFNLHGRAEGLPYDEVWQALLALQEK</sequence>
<dbReference type="Proteomes" id="UP000289455">
    <property type="component" value="Unassembled WGS sequence"/>
</dbReference>
<evidence type="ECO:0000313" key="5">
    <source>
        <dbReference type="Proteomes" id="UP000289455"/>
    </source>
</evidence>
<keyword evidence="3" id="KW-0472">Membrane</keyword>
<keyword evidence="3" id="KW-1133">Transmembrane helix</keyword>
<dbReference type="InterPro" id="IPR002201">
    <property type="entry name" value="Glyco_trans_9"/>
</dbReference>
<name>A0A4Q1C2S6_9BACT</name>
<dbReference type="AlphaFoldDB" id="A0A4Q1C2S6"/>
<protein>
    <recommendedName>
        <fullName evidence="6">Lipopolysaccharide heptosyltransferase family protein</fullName>
    </recommendedName>
</protein>
<dbReference type="CDD" id="cd03789">
    <property type="entry name" value="GT9_LPS_heptosyltransferase"/>
    <property type="match status" value="1"/>
</dbReference>
<evidence type="ECO:0000256" key="2">
    <source>
        <dbReference type="ARBA" id="ARBA00022679"/>
    </source>
</evidence>
<keyword evidence="5" id="KW-1185">Reference proteome</keyword>
<dbReference type="RefSeq" id="WP_129025985.1">
    <property type="nucleotide sequence ID" value="NZ_SDHY01000001.1"/>
</dbReference>
<dbReference type="Pfam" id="PF01075">
    <property type="entry name" value="Glyco_transf_9"/>
    <property type="match status" value="1"/>
</dbReference>
<dbReference type="PANTHER" id="PTHR30160:SF1">
    <property type="entry name" value="LIPOPOLYSACCHARIDE 1,2-N-ACETYLGLUCOSAMINETRANSFERASE-RELATED"/>
    <property type="match status" value="1"/>
</dbReference>
<dbReference type="EMBL" id="SDHY01000001">
    <property type="protein sequence ID" value="RXK52574.1"/>
    <property type="molecule type" value="Genomic_DNA"/>
</dbReference>
<evidence type="ECO:0000256" key="1">
    <source>
        <dbReference type="ARBA" id="ARBA00022676"/>
    </source>
</evidence>
<dbReference type="GO" id="GO:0009244">
    <property type="term" value="P:lipopolysaccharide core region biosynthetic process"/>
    <property type="evidence" value="ECO:0007669"/>
    <property type="project" value="TreeGrafter"/>
</dbReference>
<dbReference type="GO" id="GO:0008713">
    <property type="term" value="F:ADP-heptose-lipopolysaccharide heptosyltransferase activity"/>
    <property type="evidence" value="ECO:0007669"/>
    <property type="project" value="TreeGrafter"/>
</dbReference>
<keyword evidence="3" id="KW-0812">Transmembrane</keyword>
<dbReference type="PANTHER" id="PTHR30160">
    <property type="entry name" value="TETRAACYLDISACCHARIDE 4'-KINASE-RELATED"/>
    <property type="match status" value="1"/>
</dbReference>
<keyword evidence="1" id="KW-0328">Glycosyltransferase</keyword>
<accession>A0A4Q1C2S6</accession>